<gene>
    <name evidence="2" type="ORF">H6P81_009212</name>
</gene>
<organism evidence="2 3">
    <name type="scientific">Aristolochia fimbriata</name>
    <name type="common">White veined hardy Dutchman's pipe vine</name>
    <dbReference type="NCBI Taxonomy" id="158543"/>
    <lineage>
        <taxon>Eukaryota</taxon>
        <taxon>Viridiplantae</taxon>
        <taxon>Streptophyta</taxon>
        <taxon>Embryophyta</taxon>
        <taxon>Tracheophyta</taxon>
        <taxon>Spermatophyta</taxon>
        <taxon>Magnoliopsida</taxon>
        <taxon>Magnoliidae</taxon>
        <taxon>Piperales</taxon>
        <taxon>Aristolochiaceae</taxon>
        <taxon>Aristolochia</taxon>
    </lineage>
</organism>
<proteinExistence type="predicted"/>
<feature type="region of interest" description="Disordered" evidence="1">
    <location>
        <begin position="1"/>
        <end position="35"/>
    </location>
</feature>
<sequence>MKRGQLRNRIRRNLFPGGRKAGKGRQGCERGENDGNGFFRGAAHVGWPARDCRGATALHVTRRVALLLRGRRKSRRAGIGDSRQGVRTEGFRSASQHGFENDAVCSKWE</sequence>
<feature type="compositionally biased region" description="Basic residues" evidence="1">
    <location>
        <begin position="1"/>
        <end position="12"/>
    </location>
</feature>
<dbReference type="EMBL" id="JAINDJ010000004">
    <property type="protein sequence ID" value="KAG9449247.1"/>
    <property type="molecule type" value="Genomic_DNA"/>
</dbReference>
<name>A0AAV7ENP9_ARIFI</name>
<dbReference type="Proteomes" id="UP000825729">
    <property type="component" value="Unassembled WGS sequence"/>
</dbReference>
<feature type="region of interest" description="Disordered" evidence="1">
    <location>
        <begin position="73"/>
        <end position="94"/>
    </location>
</feature>
<comment type="caution">
    <text evidence="2">The sequence shown here is derived from an EMBL/GenBank/DDBJ whole genome shotgun (WGS) entry which is preliminary data.</text>
</comment>
<protein>
    <submittedName>
        <fullName evidence="2">Uncharacterized protein</fullName>
    </submittedName>
</protein>
<evidence type="ECO:0000313" key="3">
    <source>
        <dbReference type="Proteomes" id="UP000825729"/>
    </source>
</evidence>
<evidence type="ECO:0000256" key="1">
    <source>
        <dbReference type="SAM" id="MobiDB-lite"/>
    </source>
</evidence>
<dbReference type="AlphaFoldDB" id="A0AAV7ENP9"/>
<reference evidence="2 3" key="1">
    <citation type="submission" date="2021-07" db="EMBL/GenBank/DDBJ databases">
        <title>The Aristolochia fimbriata genome: insights into angiosperm evolution, floral development and chemical biosynthesis.</title>
        <authorList>
            <person name="Jiao Y."/>
        </authorList>
    </citation>
    <scope>NUCLEOTIDE SEQUENCE [LARGE SCALE GENOMIC DNA]</scope>
    <source>
        <strain evidence="2">IBCAS-2021</strain>
        <tissue evidence="2">Leaf</tissue>
    </source>
</reference>
<keyword evidence="3" id="KW-1185">Reference proteome</keyword>
<accession>A0AAV7ENP9</accession>
<evidence type="ECO:0000313" key="2">
    <source>
        <dbReference type="EMBL" id="KAG9449247.1"/>
    </source>
</evidence>